<dbReference type="PANTHER" id="PTHR42756:SF1">
    <property type="entry name" value="TRANSCRIPTIONAL REPRESSOR OF EMRAB OPERON"/>
    <property type="match status" value="1"/>
</dbReference>
<keyword evidence="3" id="KW-0804">Transcription</keyword>
<proteinExistence type="predicted"/>
<dbReference type="InterPro" id="IPR036390">
    <property type="entry name" value="WH_DNA-bd_sf"/>
</dbReference>
<reference evidence="5 6" key="1">
    <citation type="submission" date="2022-10" db="EMBL/GenBank/DDBJ databases">
        <title>Description of Fervidibacillus gen. nov. in the family Fervidibacillaceae fam. nov. with two species, Fervidibacillus albus sp. nov., and Fervidibacillus halotolerans sp. nov., isolated from tidal flat sediments.</title>
        <authorList>
            <person name="Kwon K.K."/>
            <person name="Yang S.-H."/>
        </authorList>
    </citation>
    <scope>NUCLEOTIDE SEQUENCE [LARGE SCALE GENOMIC DNA]</scope>
    <source>
        <strain evidence="5 6">DSM 23332</strain>
    </source>
</reference>
<evidence type="ECO:0000256" key="2">
    <source>
        <dbReference type="ARBA" id="ARBA00023125"/>
    </source>
</evidence>
<dbReference type="SUPFAM" id="SSF46785">
    <property type="entry name" value="Winged helix' DNA-binding domain"/>
    <property type="match status" value="1"/>
</dbReference>
<dbReference type="Gene3D" id="1.10.10.10">
    <property type="entry name" value="Winged helix-like DNA-binding domain superfamily/Winged helix DNA-binding domain"/>
    <property type="match status" value="1"/>
</dbReference>
<keyword evidence="6" id="KW-1185">Reference proteome</keyword>
<dbReference type="EMBL" id="JAOUSE010000052">
    <property type="protein sequence ID" value="MCU9595406.1"/>
    <property type="molecule type" value="Genomic_DNA"/>
</dbReference>
<keyword evidence="2" id="KW-0238">DNA-binding</keyword>
<dbReference type="InterPro" id="IPR036388">
    <property type="entry name" value="WH-like_DNA-bd_sf"/>
</dbReference>
<sequence length="141" mass="16671">MKEIDPILVYKKMVCTTHSIQEVIKQLISQYQINHNEFLVLELLYQEGEQPIQKVGKKVFIASSSITYVIDKLEKNGYIQRIPCKEDRRVMYAKITELGTKMMEELYPQYQEKLNMIFADCQEKEMNELAHMLTKVEQNAF</sequence>
<dbReference type="InterPro" id="IPR000835">
    <property type="entry name" value="HTH_MarR-typ"/>
</dbReference>
<accession>A0ABT2WIW4</accession>
<evidence type="ECO:0000259" key="4">
    <source>
        <dbReference type="PROSITE" id="PS50995"/>
    </source>
</evidence>
<evidence type="ECO:0000313" key="5">
    <source>
        <dbReference type="EMBL" id="MCU9595406.1"/>
    </source>
</evidence>
<keyword evidence="1" id="KW-0805">Transcription regulation</keyword>
<dbReference type="InterPro" id="IPR023187">
    <property type="entry name" value="Tscrpt_reg_MarR-type_CS"/>
</dbReference>
<dbReference type="PROSITE" id="PS50995">
    <property type="entry name" value="HTH_MARR_2"/>
    <property type="match status" value="1"/>
</dbReference>
<organism evidence="5 6">
    <name type="scientific">Pallidibacillus thermolactis</name>
    <dbReference type="NCBI Taxonomy" id="251051"/>
    <lineage>
        <taxon>Bacteria</taxon>
        <taxon>Bacillati</taxon>
        <taxon>Bacillota</taxon>
        <taxon>Bacilli</taxon>
        <taxon>Bacillales</taxon>
        <taxon>Bacillaceae</taxon>
        <taxon>Pallidibacillus</taxon>
    </lineage>
</organism>
<evidence type="ECO:0000256" key="3">
    <source>
        <dbReference type="ARBA" id="ARBA00023163"/>
    </source>
</evidence>
<gene>
    <name evidence="5" type="ORF">OEV82_13235</name>
</gene>
<dbReference type="PROSITE" id="PS01117">
    <property type="entry name" value="HTH_MARR_1"/>
    <property type="match status" value="1"/>
</dbReference>
<dbReference type="PRINTS" id="PR00598">
    <property type="entry name" value="HTHMARR"/>
</dbReference>
<comment type="caution">
    <text evidence="5">The sequence shown here is derived from an EMBL/GenBank/DDBJ whole genome shotgun (WGS) entry which is preliminary data.</text>
</comment>
<evidence type="ECO:0000313" key="6">
    <source>
        <dbReference type="Proteomes" id="UP001208656"/>
    </source>
</evidence>
<evidence type="ECO:0000256" key="1">
    <source>
        <dbReference type="ARBA" id="ARBA00023015"/>
    </source>
</evidence>
<feature type="domain" description="HTH marR-type" evidence="4">
    <location>
        <begin position="1"/>
        <end position="138"/>
    </location>
</feature>
<dbReference type="SMART" id="SM00347">
    <property type="entry name" value="HTH_MARR"/>
    <property type="match status" value="1"/>
</dbReference>
<dbReference type="Proteomes" id="UP001208656">
    <property type="component" value="Unassembled WGS sequence"/>
</dbReference>
<dbReference type="RefSeq" id="WP_263062159.1">
    <property type="nucleotide sequence ID" value="NZ_JAOUSE010000052.1"/>
</dbReference>
<dbReference type="Pfam" id="PF01047">
    <property type="entry name" value="MarR"/>
    <property type="match status" value="1"/>
</dbReference>
<protein>
    <submittedName>
        <fullName evidence="5">MarR family transcriptional regulator</fullName>
    </submittedName>
</protein>
<name>A0ABT2WIW4_9BACI</name>
<dbReference type="PANTHER" id="PTHR42756">
    <property type="entry name" value="TRANSCRIPTIONAL REGULATOR, MARR"/>
    <property type="match status" value="1"/>
</dbReference>